<sequence>MDTILLLYIALALLHLSLRAEGLKRPGSLTKVLLMPTLMAYVLANGAQPLLLVSLSLATLGDYFLTDGTRKAYFTLGMVSFALAHLLYSIHLLLRPLHQPLLVIGTLIALIPLIYLVLLLKASAVKLRYVLYGINLFVMTALCFGSGSHLASLGALAFIISDGMIAMDTLHRRRFSVVTEMAAYILAQLLLVQGLVNL</sequence>
<protein>
    <recommendedName>
        <fullName evidence="8">YhhN-like protein</fullName>
    </recommendedName>
</protein>
<dbReference type="InterPro" id="IPR012506">
    <property type="entry name" value="TMEM86B-like"/>
</dbReference>
<evidence type="ECO:0008006" key="8">
    <source>
        <dbReference type="Google" id="ProtNLM"/>
    </source>
</evidence>
<feature type="transmembrane region" description="Helical" evidence="6">
    <location>
        <begin position="177"/>
        <end position="196"/>
    </location>
</feature>
<feature type="transmembrane region" description="Helical" evidence="6">
    <location>
        <begin position="72"/>
        <end position="94"/>
    </location>
</feature>
<evidence type="ECO:0000256" key="3">
    <source>
        <dbReference type="ARBA" id="ARBA00022692"/>
    </source>
</evidence>
<evidence type="ECO:0000256" key="1">
    <source>
        <dbReference type="ARBA" id="ARBA00004141"/>
    </source>
</evidence>
<comment type="subcellular location">
    <subcellularLocation>
        <location evidence="1">Membrane</location>
        <topology evidence="1">Multi-pass membrane protein</topology>
    </subcellularLocation>
</comment>
<keyword evidence="4 6" id="KW-1133">Transmembrane helix</keyword>
<evidence type="ECO:0000256" key="5">
    <source>
        <dbReference type="ARBA" id="ARBA00023136"/>
    </source>
</evidence>
<dbReference type="PANTHER" id="PTHR31885:SF6">
    <property type="entry name" value="GH04784P"/>
    <property type="match status" value="1"/>
</dbReference>
<dbReference type="AlphaFoldDB" id="A0A644W100"/>
<keyword evidence="5 6" id="KW-0472">Membrane</keyword>
<evidence type="ECO:0000313" key="7">
    <source>
        <dbReference type="EMBL" id="MPL97361.1"/>
    </source>
</evidence>
<dbReference type="Pfam" id="PF07947">
    <property type="entry name" value="YhhN"/>
    <property type="match status" value="1"/>
</dbReference>
<evidence type="ECO:0000256" key="4">
    <source>
        <dbReference type="ARBA" id="ARBA00022989"/>
    </source>
</evidence>
<gene>
    <name evidence="7" type="ORF">SDC9_43551</name>
</gene>
<feature type="transmembrane region" description="Helical" evidence="6">
    <location>
        <begin position="38"/>
        <end position="60"/>
    </location>
</feature>
<comment type="similarity">
    <text evidence="2">Belongs to the TMEM86 family.</text>
</comment>
<organism evidence="7">
    <name type="scientific">bioreactor metagenome</name>
    <dbReference type="NCBI Taxonomy" id="1076179"/>
    <lineage>
        <taxon>unclassified sequences</taxon>
        <taxon>metagenomes</taxon>
        <taxon>ecological metagenomes</taxon>
    </lineage>
</organism>
<dbReference type="GO" id="GO:0016787">
    <property type="term" value="F:hydrolase activity"/>
    <property type="evidence" value="ECO:0007669"/>
    <property type="project" value="TreeGrafter"/>
</dbReference>
<feature type="transmembrane region" description="Helical" evidence="6">
    <location>
        <begin position="100"/>
        <end position="120"/>
    </location>
</feature>
<dbReference type="EMBL" id="VSSQ01000551">
    <property type="protein sequence ID" value="MPL97361.1"/>
    <property type="molecule type" value="Genomic_DNA"/>
</dbReference>
<evidence type="ECO:0000256" key="2">
    <source>
        <dbReference type="ARBA" id="ARBA00007375"/>
    </source>
</evidence>
<keyword evidence="3 6" id="KW-0812">Transmembrane</keyword>
<proteinExistence type="inferred from homology"/>
<reference evidence="7" key="1">
    <citation type="submission" date="2019-08" db="EMBL/GenBank/DDBJ databases">
        <authorList>
            <person name="Kucharzyk K."/>
            <person name="Murdoch R.W."/>
            <person name="Higgins S."/>
            <person name="Loffler F."/>
        </authorList>
    </citation>
    <scope>NUCLEOTIDE SEQUENCE</scope>
</reference>
<dbReference type="PANTHER" id="PTHR31885">
    <property type="entry name" value="GH04784P"/>
    <property type="match status" value="1"/>
</dbReference>
<dbReference type="GO" id="GO:0016020">
    <property type="term" value="C:membrane"/>
    <property type="evidence" value="ECO:0007669"/>
    <property type="project" value="UniProtKB-SubCell"/>
</dbReference>
<feature type="transmembrane region" description="Helical" evidence="6">
    <location>
        <begin position="129"/>
        <end position="147"/>
    </location>
</feature>
<name>A0A644W100_9ZZZZ</name>
<evidence type="ECO:0000256" key="6">
    <source>
        <dbReference type="SAM" id="Phobius"/>
    </source>
</evidence>
<accession>A0A644W100</accession>
<comment type="caution">
    <text evidence="7">The sequence shown here is derived from an EMBL/GenBank/DDBJ whole genome shotgun (WGS) entry which is preliminary data.</text>
</comment>